<keyword evidence="6 8" id="KW-0472">Membrane</keyword>
<evidence type="ECO:0000256" key="2">
    <source>
        <dbReference type="ARBA" id="ARBA00008472"/>
    </source>
</evidence>
<feature type="transmembrane region" description="Helical" evidence="8">
    <location>
        <begin position="6"/>
        <end position="24"/>
    </location>
</feature>
<comment type="function">
    <text evidence="7">NDH-1 shuttles electrons from NADH, via FMN and iron-sulfur (Fe-S) centers, to quinones in the respiratory chain.</text>
</comment>
<evidence type="ECO:0000256" key="3">
    <source>
        <dbReference type="ARBA" id="ARBA00022448"/>
    </source>
</evidence>
<dbReference type="PANTHER" id="PTHR11058:SF9">
    <property type="entry name" value="NADH-UBIQUINONE OXIDOREDUCTASE CHAIN 3"/>
    <property type="match status" value="1"/>
</dbReference>
<reference evidence="9 10" key="1">
    <citation type="submission" date="2022-11" db="EMBL/GenBank/DDBJ databases">
        <title>Anaerobic phenanthrene biodegradation by a DNRA strain PheN6.</title>
        <authorList>
            <person name="Zhang Z."/>
        </authorList>
    </citation>
    <scope>NUCLEOTIDE SEQUENCE [LARGE SCALE GENOMIC DNA]</scope>
    <source>
        <strain evidence="9 10">PheN6</strain>
    </source>
</reference>
<keyword evidence="10" id="KW-1185">Reference proteome</keyword>
<evidence type="ECO:0000256" key="1">
    <source>
        <dbReference type="ARBA" id="ARBA00004370"/>
    </source>
</evidence>
<gene>
    <name evidence="9" type="primary">ndhC</name>
    <name evidence="9" type="ORF">OO014_10730</name>
</gene>
<name>A0ABT5GIF5_9MICO</name>
<dbReference type="Proteomes" id="UP001150259">
    <property type="component" value="Unassembled WGS sequence"/>
</dbReference>
<dbReference type="EMBL" id="JAPFQL010000041">
    <property type="protein sequence ID" value="MDC5697736.1"/>
    <property type="molecule type" value="Genomic_DNA"/>
</dbReference>
<keyword evidence="3" id="KW-0813">Transport</keyword>
<dbReference type="EC" id="7.1.1.-" evidence="7"/>
<dbReference type="InterPro" id="IPR000440">
    <property type="entry name" value="NADH_UbQ/plastoQ_OxRdtase_su3"/>
</dbReference>
<comment type="subcellular location">
    <subcellularLocation>
        <location evidence="7">Cell membrane</location>
        <topology evidence="7">Multi-pass membrane protein</topology>
    </subcellularLocation>
    <subcellularLocation>
        <location evidence="1">Membrane</location>
    </subcellularLocation>
</comment>
<evidence type="ECO:0000256" key="8">
    <source>
        <dbReference type="SAM" id="Phobius"/>
    </source>
</evidence>
<organism evidence="9 10">
    <name type="scientific">Intrasporangium calvum</name>
    <dbReference type="NCBI Taxonomy" id="53358"/>
    <lineage>
        <taxon>Bacteria</taxon>
        <taxon>Bacillati</taxon>
        <taxon>Actinomycetota</taxon>
        <taxon>Actinomycetes</taxon>
        <taxon>Micrococcales</taxon>
        <taxon>Intrasporangiaceae</taxon>
        <taxon>Intrasporangium</taxon>
    </lineage>
</organism>
<keyword evidence="4 7" id="KW-0812">Transmembrane</keyword>
<keyword evidence="5 8" id="KW-1133">Transmembrane helix</keyword>
<protein>
    <recommendedName>
        <fullName evidence="7">NADH-quinone oxidoreductase subunit</fullName>
        <ecNumber evidence="7">7.1.1.-</ecNumber>
    </recommendedName>
</protein>
<feature type="transmembrane region" description="Helical" evidence="8">
    <location>
        <begin position="59"/>
        <end position="77"/>
    </location>
</feature>
<dbReference type="InterPro" id="IPR038430">
    <property type="entry name" value="NDAH_ubi_oxred_su3_sf"/>
</dbReference>
<evidence type="ECO:0000313" key="9">
    <source>
        <dbReference type="EMBL" id="MDC5697736.1"/>
    </source>
</evidence>
<dbReference type="Pfam" id="PF00507">
    <property type="entry name" value="Oxidored_q4"/>
    <property type="match status" value="1"/>
</dbReference>
<evidence type="ECO:0000256" key="7">
    <source>
        <dbReference type="RuleBase" id="RU003639"/>
    </source>
</evidence>
<sequence>MSGYVVVAAVLGAGLLLVTAAMIARRLFAPHVPHEAKLTTYESGVNPVGEGWAQTKVRYFVFSFLYVVFAVDAIYLFPWAHVLRSPDLGVASLVEMAIFIGVIVLGLAHAARRGLLRWV</sequence>
<comment type="similarity">
    <text evidence="2 7">Belongs to the complex I subunit 3 family.</text>
</comment>
<dbReference type="RefSeq" id="WP_272462312.1">
    <property type="nucleotide sequence ID" value="NZ_JAPFQL010000041.1"/>
</dbReference>
<feature type="transmembrane region" description="Helical" evidence="8">
    <location>
        <begin position="89"/>
        <end position="108"/>
    </location>
</feature>
<accession>A0ABT5GIF5</accession>
<keyword evidence="7" id="KW-0520">NAD</keyword>
<evidence type="ECO:0000313" key="10">
    <source>
        <dbReference type="Proteomes" id="UP001150259"/>
    </source>
</evidence>
<evidence type="ECO:0000256" key="5">
    <source>
        <dbReference type="ARBA" id="ARBA00022989"/>
    </source>
</evidence>
<keyword evidence="7" id="KW-0874">Quinone</keyword>
<keyword evidence="9" id="KW-0560">Oxidoreductase</keyword>
<comment type="caution">
    <text evidence="9">The sequence shown here is derived from an EMBL/GenBank/DDBJ whole genome shotgun (WGS) entry which is preliminary data.</text>
</comment>
<dbReference type="PANTHER" id="PTHR11058">
    <property type="entry name" value="NADH-UBIQUINONE OXIDOREDUCTASE CHAIN 3"/>
    <property type="match status" value="1"/>
</dbReference>
<dbReference type="GO" id="GO:0050136">
    <property type="term" value="F:NADH dehydrogenase (quinone) (non-electrogenic) activity"/>
    <property type="evidence" value="ECO:0007669"/>
    <property type="project" value="UniProtKB-EC"/>
</dbReference>
<comment type="catalytic activity">
    <reaction evidence="7">
        <text>a quinone + NADH + 5 H(+)(in) = a quinol + NAD(+) + 4 H(+)(out)</text>
        <dbReference type="Rhea" id="RHEA:57888"/>
        <dbReference type="ChEBI" id="CHEBI:15378"/>
        <dbReference type="ChEBI" id="CHEBI:24646"/>
        <dbReference type="ChEBI" id="CHEBI:57540"/>
        <dbReference type="ChEBI" id="CHEBI:57945"/>
        <dbReference type="ChEBI" id="CHEBI:132124"/>
    </reaction>
</comment>
<evidence type="ECO:0000256" key="4">
    <source>
        <dbReference type="ARBA" id="ARBA00022692"/>
    </source>
</evidence>
<dbReference type="Gene3D" id="1.20.58.1610">
    <property type="entry name" value="NADH:ubiquinone/plastoquinone oxidoreductase, chain 3"/>
    <property type="match status" value="1"/>
</dbReference>
<proteinExistence type="inferred from homology"/>
<evidence type="ECO:0000256" key="6">
    <source>
        <dbReference type="ARBA" id="ARBA00023136"/>
    </source>
</evidence>